<organism evidence="1 2">
    <name type="scientific">Paraburkholderia aspalathi</name>
    <dbReference type="NCBI Taxonomy" id="1324617"/>
    <lineage>
        <taxon>Bacteria</taxon>
        <taxon>Pseudomonadati</taxon>
        <taxon>Pseudomonadota</taxon>
        <taxon>Betaproteobacteria</taxon>
        <taxon>Burkholderiales</taxon>
        <taxon>Burkholderiaceae</taxon>
        <taxon>Paraburkholderia</taxon>
    </lineage>
</organism>
<evidence type="ECO:0000313" key="1">
    <source>
        <dbReference type="EMBL" id="SFU23981.1"/>
    </source>
</evidence>
<sequence>MLHMGSPFDSMLWRTKRLTQAGMNVTAALHDISQTL</sequence>
<evidence type="ECO:0000313" key="2">
    <source>
        <dbReference type="Proteomes" id="UP000198844"/>
    </source>
</evidence>
<gene>
    <name evidence="1" type="ORF">SAMN05192563_102451</name>
</gene>
<reference evidence="1 2" key="1">
    <citation type="submission" date="2016-10" db="EMBL/GenBank/DDBJ databases">
        <authorList>
            <person name="de Groot N.N."/>
        </authorList>
    </citation>
    <scope>NUCLEOTIDE SEQUENCE [LARGE SCALE GENOMIC DNA]</scope>
    <source>
        <strain evidence="1 2">LMG 27731</strain>
    </source>
</reference>
<name>A0A1I7EJ73_9BURK</name>
<proteinExistence type="predicted"/>
<dbReference type="AlphaFoldDB" id="A0A1I7EJ73"/>
<dbReference type="EMBL" id="FPBH01000024">
    <property type="protein sequence ID" value="SFU23981.1"/>
    <property type="molecule type" value="Genomic_DNA"/>
</dbReference>
<protein>
    <submittedName>
        <fullName evidence="1">Uncharacterized protein</fullName>
    </submittedName>
</protein>
<dbReference type="Proteomes" id="UP000198844">
    <property type="component" value="Unassembled WGS sequence"/>
</dbReference>
<accession>A0A1I7EJ73</accession>